<feature type="non-terminal residue" evidence="2">
    <location>
        <position position="1"/>
    </location>
</feature>
<feature type="region of interest" description="Disordered" evidence="1">
    <location>
        <begin position="1"/>
        <end position="69"/>
    </location>
</feature>
<feature type="compositionally biased region" description="Basic residues" evidence="1">
    <location>
        <begin position="54"/>
        <end position="69"/>
    </location>
</feature>
<gene>
    <name evidence="2" type="ORF">AVDCRST_MAG08-2061</name>
</gene>
<sequence length="69" mass="7682">ERRNPQIRARRRRGRSGLAGDLGLPRHQGAAALRPRARRTGERAGPPRLSDPRRHPRHAAGRGAAARRL</sequence>
<proteinExistence type="predicted"/>
<evidence type="ECO:0000313" key="2">
    <source>
        <dbReference type="EMBL" id="CAA9249791.1"/>
    </source>
</evidence>
<name>A0A6J4IGQ2_9PROT</name>
<evidence type="ECO:0000256" key="1">
    <source>
        <dbReference type="SAM" id="MobiDB-lite"/>
    </source>
</evidence>
<dbReference type="AlphaFoldDB" id="A0A6J4IGQ2"/>
<accession>A0A6J4IGQ2</accession>
<protein>
    <submittedName>
        <fullName evidence="2">FIG002473: Protein YcaR in KDO2-Lipid A biosynthesis cluster</fullName>
    </submittedName>
</protein>
<feature type="compositionally biased region" description="Basic residues" evidence="1">
    <location>
        <begin position="1"/>
        <end position="15"/>
    </location>
</feature>
<dbReference type="EMBL" id="CADCTG010000167">
    <property type="protein sequence ID" value="CAA9249791.1"/>
    <property type="molecule type" value="Genomic_DNA"/>
</dbReference>
<reference evidence="2" key="1">
    <citation type="submission" date="2020-02" db="EMBL/GenBank/DDBJ databases">
        <authorList>
            <person name="Meier V. D."/>
        </authorList>
    </citation>
    <scope>NUCLEOTIDE SEQUENCE</scope>
    <source>
        <strain evidence="2">AVDCRST_MAG08</strain>
    </source>
</reference>
<organism evidence="2">
    <name type="scientific">uncultured Acetobacteraceae bacterium</name>
    <dbReference type="NCBI Taxonomy" id="169975"/>
    <lineage>
        <taxon>Bacteria</taxon>
        <taxon>Pseudomonadati</taxon>
        <taxon>Pseudomonadota</taxon>
        <taxon>Alphaproteobacteria</taxon>
        <taxon>Acetobacterales</taxon>
        <taxon>Acetobacteraceae</taxon>
        <taxon>environmental samples</taxon>
    </lineage>
</organism>
<feature type="non-terminal residue" evidence="2">
    <location>
        <position position="69"/>
    </location>
</feature>